<dbReference type="EMBL" id="JBJUIK010000009">
    <property type="protein sequence ID" value="KAL3518372.1"/>
    <property type="molecule type" value="Genomic_DNA"/>
</dbReference>
<dbReference type="PANTHER" id="PTHR47291:SF1">
    <property type="entry name" value="PEPTIDE UPSTREAM PROTEIN"/>
    <property type="match status" value="1"/>
</dbReference>
<proteinExistence type="predicted"/>
<accession>A0ABD2ZJR9</accession>
<evidence type="ECO:0000259" key="2">
    <source>
        <dbReference type="Pfam" id="PF08241"/>
    </source>
</evidence>
<dbReference type="Pfam" id="PF25276">
    <property type="entry name" value="DUF7870"/>
    <property type="match status" value="1"/>
</dbReference>
<organism evidence="4 5">
    <name type="scientific">Cinchona calisaya</name>
    <dbReference type="NCBI Taxonomy" id="153742"/>
    <lineage>
        <taxon>Eukaryota</taxon>
        <taxon>Viridiplantae</taxon>
        <taxon>Streptophyta</taxon>
        <taxon>Embryophyta</taxon>
        <taxon>Tracheophyta</taxon>
        <taxon>Spermatophyta</taxon>
        <taxon>Magnoliopsida</taxon>
        <taxon>eudicotyledons</taxon>
        <taxon>Gunneridae</taxon>
        <taxon>Pentapetalae</taxon>
        <taxon>asterids</taxon>
        <taxon>lamiids</taxon>
        <taxon>Gentianales</taxon>
        <taxon>Rubiaceae</taxon>
        <taxon>Cinchonoideae</taxon>
        <taxon>Cinchoneae</taxon>
        <taxon>Cinchona</taxon>
    </lineage>
</organism>
<sequence length="467" mass="51982">MDLKVLKWQMLRGSLMRRMIIKAFALGSAVLVFSVIQIAHEAGKMEPILLNFDECPFNFGSSQYYNVSEFSSPLSVLAFSLFGGNGMLSKDGENLAKNVFRELMGKNLLDPNSRTLCVGEGSASAVLALRELGFPHAVGVGSHPSFSLLKRRFVCELEFEDNSFDFVFSRALDRVSVPALLVLEIERVLQPGGVGALLVGTHDFYSGSLIRSATPVSLYLKSSDIIHVCGVGSYALVIFKKRFGSVALFEQIQLPNECPAITNNRPFMKFIEPLPDEKSLHTDRKVSYLPEFLNVSTRNRLIYINVGAKESTNLSITELFRPYSSIRDRAFSVFLIDHNTSVLSSHVKTPGITFIYHPGLAEENAAPELDSDEYLSAPTDEEGFDFAQWFKETVEDDDFVVLRINARTAKLNFLGELFKTGAICLVDELFLHCSETLDCNDAICGDCMNLFKSLRNSGVFVHQWLGD</sequence>
<keyword evidence="5" id="KW-1185">Reference proteome</keyword>
<comment type="subunit">
    <text evidence="1">Homodimer.</text>
</comment>
<evidence type="ECO:0000313" key="4">
    <source>
        <dbReference type="EMBL" id="KAL3518372.1"/>
    </source>
</evidence>
<name>A0ABD2ZJR9_9GENT</name>
<evidence type="ECO:0008006" key="6">
    <source>
        <dbReference type="Google" id="ProtNLM"/>
    </source>
</evidence>
<comment type="caution">
    <text evidence="4">The sequence shown here is derived from an EMBL/GenBank/DDBJ whole genome shotgun (WGS) entry which is preliminary data.</text>
</comment>
<evidence type="ECO:0000259" key="3">
    <source>
        <dbReference type="Pfam" id="PF25276"/>
    </source>
</evidence>
<dbReference type="Proteomes" id="UP001630127">
    <property type="component" value="Unassembled WGS sequence"/>
</dbReference>
<dbReference type="SUPFAM" id="SSF53335">
    <property type="entry name" value="S-adenosyl-L-methionine-dependent methyltransferases"/>
    <property type="match status" value="1"/>
</dbReference>
<dbReference type="InterPro" id="IPR029063">
    <property type="entry name" value="SAM-dependent_MTases_sf"/>
</dbReference>
<dbReference type="InterPro" id="IPR057192">
    <property type="entry name" value="DUF7870"/>
</dbReference>
<dbReference type="InterPro" id="IPR013216">
    <property type="entry name" value="Methyltransf_11"/>
</dbReference>
<dbReference type="AlphaFoldDB" id="A0ABD2ZJR9"/>
<dbReference type="GO" id="GO:0005737">
    <property type="term" value="C:cytoplasm"/>
    <property type="evidence" value="ECO:0007669"/>
    <property type="project" value="UniProtKB-ARBA"/>
</dbReference>
<reference evidence="4 5" key="1">
    <citation type="submission" date="2024-11" db="EMBL/GenBank/DDBJ databases">
        <title>A near-complete genome assembly of Cinchona calisaya.</title>
        <authorList>
            <person name="Lian D.C."/>
            <person name="Zhao X.W."/>
            <person name="Wei L."/>
        </authorList>
    </citation>
    <scope>NUCLEOTIDE SEQUENCE [LARGE SCALE GENOMIC DNA]</scope>
    <source>
        <tissue evidence="4">Nenye</tissue>
    </source>
</reference>
<dbReference type="GO" id="GO:0009820">
    <property type="term" value="P:alkaloid metabolic process"/>
    <property type="evidence" value="ECO:0007669"/>
    <property type="project" value="UniProtKB-KW"/>
</dbReference>
<gene>
    <name evidence="4" type="ORF">ACH5RR_020961</name>
</gene>
<protein>
    <recommendedName>
        <fullName evidence="6">Methyltransferase type 11 domain-containing protein</fullName>
    </recommendedName>
</protein>
<dbReference type="Pfam" id="PF08241">
    <property type="entry name" value="Methyltransf_11"/>
    <property type="match status" value="1"/>
</dbReference>
<dbReference type="Gene3D" id="3.40.50.150">
    <property type="entry name" value="Vaccinia Virus protein VP39"/>
    <property type="match status" value="1"/>
</dbReference>
<feature type="domain" description="DUF7870" evidence="3">
    <location>
        <begin position="379"/>
        <end position="464"/>
    </location>
</feature>
<evidence type="ECO:0000313" key="5">
    <source>
        <dbReference type="Proteomes" id="UP001630127"/>
    </source>
</evidence>
<dbReference type="PANTHER" id="PTHR47291">
    <property type="entry name" value="PEPTIDE UPSTREAM PROTEIN"/>
    <property type="match status" value="1"/>
</dbReference>
<feature type="domain" description="Methyltransferase type 11" evidence="2">
    <location>
        <begin position="154"/>
        <end position="194"/>
    </location>
</feature>
<evidence type="ECO:0000256" key="1">
    <source>
        <dbReference type="ARBA" id="ARBA00011738"/>
    </source>
</evidence>